<dbReference type="STRING" id="633440.SAMN05421869_123128"/>
<evidence type="ECO:0000313" key="3">
    <source>
        <dbReference type="EMBL" id="SDL22241.1"/>
    </source>
</evidence>
<gene>
    <name evidence="3" type="ORF">SAMN05421869_123128</name>
</gene>
<reference evidence="3 4" key="1">
    <citation type="submission" date="2016-10" db="EMBL/GenBank/DDBJ databases">
        <authorList>
            <person name="de Groot N.N."/>
        </authorList>
    </citation>
    <scope>NUCLEOTIDE SEQUENCE [LARGE SCALE GENOMIC DNA]</scope>
    <source>
        <strain evidence="3 4">CGMCC 4.6533</strain>
    </source>
</reference>
<evidence type="ECO:0000256" key="2">
    <source>
        <dbReference type="SAM" id="Phobius"/>
    </source>
</evidence>
<dbReference type="AlphaFoldDB" id="A0A1G9IAL5"/>
<keyword evidence="2" id="KW-0812">Transmembrane</keyword>
<evidence type="ECO:0000313" key="4">
    <source>
        <dbReference type="Proteomes" id="UP000199202"/>
    </source>
</evidence>
<organism evidence="3 4">
    <name type="scientific">Nonomuraea jiangxiensis</name>
    <dbReference type="NCBI Taxonomy" id="633440"/>
    <lineage>
        <taxon>Bacteria</taxon>
        <taxon>Bacillati</taxon>
        <taxon>Actinomycetota</taxon>
        <taxon>Actinomycetes</taxon>
        <taxon>Streptosporangiales</taxon>
        <taxon>Streptosporangiaceae</taxon>
        <taxon>Nonomuraea</taxon>
    </lineage>
</organism>
<name>A0A1G9IAL5_9ACTN</name>
<sequence>MSKDLAMLRTLPRPLAVLAAVLVTLLVTVLVTVPVPAAGAVAEPAKPTLTWSVQPADQQGPDGRRRIELTLDPGQVVTEHLAVRNFSDGTAVFALKAADGYLTDKGRFNMLPSDRASADGGTWIQVQEQVTVGANETKVVPFTITVPRDATPGDHPAGIAATVTSTQGTVAVEGRVGFRVMMRATGTVRAAVAVDDLTATYEHSWNPFSAGTIRVTYTAKSAGNVAVTGAARVTVAELFGLAEHHARADVQEMFPGGSREVGARVEGVWALGPLRTSVDVTPATRDGAAARPVSATVTVWTLPWPQLALAAILAALVLAVRAIIRRRTKRLADLLARAREEGRAEAKTGGHPGGTIAGERPANA</sequence>
<dbReference type="Proteomes" id="UP000199202">
    <property type="component" value="Unassembled WGS sequence"/>
</dbReference>
<keyword evidence="4" id="KW-1185">Reference proteome</keyword>
<feature type="transmembrane region" description="Helical" evidence="2">
    <location>
        <begin position="304"/>
        <end position="324"/>
    </location>
</feature>
<feature type="region of interest" description="Disordered" evidence="1">
    <location>
        <begin position="340"/>
        <end position="364"/>
    </location>
</feature>
<dbReference type="EMBL" id="FNDJ01000023">
    <property type="protein sequence ID" value="SDL22241.1"/>
    <property type="molecule type" value="Genomic_DNA"/>
</dbReference>
<accession>A0A1G9IAL5</accession>
<keyword evidence="2" id="KW-0472">Membrane</keyword>
<evidence type="ECO:0008006" key="5">
    <source>
        <dbReference type="Google" id="ProtNLM"/>
    </source>
</evidence>
<proteinExistence type="predicted"/>
<evidence type="ECO:0000256" key="1">
    <source>
        <dbReference type="SAM" id="MobiDB-lite"/>
    </source>
</evidence>
<keyword evidence="2" id="KW-1133">Transmembrane helix</keyword>
<protein>
    <recommendedName>
        <fullName evidence="5">DUF916 domain-containing protein</fullName>
    </recommendedName>
</protein>